<dbReference type="InterPro" id="IPR006311">
    <property type="entry name" value="TAT_signal"/>
</dbReference>
<dbReference type="EMBL" id="JBIAXI010000009">
    <property type="protein sequence ID" value="MFF4774688.1"/>
    <property type="molecule type" value="Genomic_DNA"/>
</dbReference>
<evidence type="ECO:0000313" key="1">
    <source>
        <dbReference type="EMBL" id="MFF4774688.1"/>
    </source>
</evidence>
<dbReference type="Proteomes" id="UP001602119">
    <property type="component" value="Unassembled WGS sequence"/>
</dbReference>
<dbReference type="PROSITE" id="PS51318">
    <property type="entry name" value="TAT"/>
    <property type="match status" value="1"/>
</dbReference>
<comment type="caution">
    <text evidence="1">The sequence shown here is derived from an EMBL/GenBank/DDBJ whole genome shotgun (WGS) entry which is preliminary data.</text>
</comment>
<keyword evidence="2" id="KW-1185">Reference proteome</keyword>
<reference evidence="1 2" key="1">
    <citation type="submission" date="2024-10" db="EMBL/GenBank/DDBJ databases">
        <title>The Natural Products Discovery Center: Release of the First 8490 Sequenced Strains for Exploring Actinobacteria Biosynthetic Diversity.</title>
        <authorList>
            <person name="Kalkreuter E."/>
            <person name="Kautsar S.A."/>
            <person name="Yang D."/>
            <person name="Bader C.D."/>
            <person name="Teijaro C.N."/>
            <person name="Fluegel L."/>
            <person name="Davis C.M."/>
            <person name="Simpson J.R."/>
            <person name="Lauterbach L."/>
            <person name="Steele A.D."/>
            <person name="Gui C."/>
            <person name="Meng S."/>
            <person name="Li G."/>
            <person name="Viehrig K."/>
            <person name="Ye F."/>
            <person name="Su P."/>
            <person name="Kiefer A.F."/>
            <person name="Nichols A."/>
            <person name="Cepeda A.J."/>
            <person name="Yan W."/>
            <person name="Fan B."/>
            <person name="Jiang Y."/>
            <person name="Adhikari A."/>
            <person name="Zheng C.-J."/>
            <person name="Schuster L."/>
            <person name="Cowan T.M."/>
            <person name="Smanski M.J."/>
            <person name="Chevrette M.G."/>
            <person name="De Carvalho L.P.S."/>
            <person name="Shen B."/>
        </authorList>
    </citation>
    <scope>NUCLEOTIDE SEQUENCE [LARGE SCALE GENOMIC DNA]</scope>
    <source>
        <strain evidence="1 2">NPDC001281</strain>
    </source>
</reference>
<evidence type="ECO:0008006" key="3">
    <source>
        <dbReference type="Google" id="ProtNLM"/>
    </source>
</evidence>
<accession>A0ABW6V6N5</accession>
<name>A0ABW6V6N5_MICFU</name>
<proteinExistence type="predicted"/>
<gene>
    <name evidence="1" type="ORF">ACFY05_17695</name>
</gene>
<sequence>MKQQSPSTRRALLTAGGIGGLALLVPGTAYAGPQAELKNGVYGIATVAELLSLDTQKIPGGTLVRVAGYHAAGDGGGMLVRWDAASTAAANGGTVLGGSGSGRWLQVHQGVGDFRTFGVFDGKKPADDALDAMVNDPSIHRIEAHSDLLFVRRHKYTRSNLEFDFGGHTVRTDGIERNSHDNPFGAVMFFRGEVTDTVVRHALTSPMPDLADVFEVGDSTKFAVGQWWTAVVNNLAGGDERELQKMVQVTEIVDGSRVRVNYQIGWDLDAGRTITWTRVKPVERVHVRNMVFVGAPPYDGPKNGELPDDREYTGSHPVAYEYAAWCDVSGIAASLTWWPVIMRRWCTYFRTESCSLKNPPTVFYGGAGYLTQQIYCLYGHVADCHTSNARHLNDLTASAYCTVENCHGDGDDAGGNPFTTHGQYEHDLVFTGNSGLMDIANSGAQWGISAKRITVRRHVCSWFVANTKITDLTLEDVRVVPRSTFDPGGTLTVNADGVQMRGCSARTFAVAQRSSRSNRPNIIEDCSFDLPKEQVVVQTPVTNPVHFVRCVFTGVDGAVMRGPGPVHFTDTVIKGREGGAPLLIGAAEVVVSGGRLTGTGIRLSAVREQRIAIGGGAVVEGTNGAKALLSRDDGAAVRWELGDYLSSTADSGTAHVAITGGVNHYSAVGARFRGGALTLAEAAFGGDSHLLHTGCVEEGVTRTTPADGPRVTTTGNLAV</sequence>
<organism evidence="1 2">
    <name type="scientific">Microtetraspora fusca</name>
    <dbReference type="NCBI Taxonomy" id="1997"/>
    <lineage>
        <taxon>Bacteria</taxon>
        <taxon>Bacillati</taxon>
        <taxon>Actinomycetota</taxon>
        <taxon>Actinomycetes</taxon>
        <taxon>Streptosporangiales</taxon>
        <taxon>Streptosporangiaceae</taxon>
        <taxon>Microtetraspora</taxon>
    </lineage>
</organism>
<evidence type="ECO:0000313" key="2">
    <source>
        <dbReference type="Proteomes" id="UP001602119"/>
    </source>
</evidence>
<protein>
    <recommendedName>
        <fullName evidence="3">Peptidase C14</fullName>
    </recommendedName>
</protein>
<dbReference type="RefSeq" id="WP_387342983.1">
    <property type="nucleotide sequence ID" value="NZ_JBIAXI010000009.1"/>
</dbReference>